<evidence type="ECO:0000256" key="1">
    <source>
        <dbReference type="ARBA" id="ARBA00009725"/>
    </source>
</evidence>
<dbReference type="EnsemblMetazoa" id="XM_003386066.3">
    <property type="protein sequence ID" value="XP_003386114.1"/>
    <property type="gene ID" value="LOC100638386"/>
</dbReference>
<dbReference type="InterPro" id="IPR029063">
    <property type="entry name" value="SAM-dependent_MTases_sf"/>
</dbReference>
<dbReference type="GO" id="GO:0052735">
    <property type="term" value="F:tRNA (cytidine-3-)-methyltransferase activity"/>
    <property type="evidence" value="ECO:0007669"/>
    <property type="project" value="TreeGrafter"/>
</dbReference>
<comment type="function">
    <text evidence="4">S-adenosyl-L-methionine-dependent methyltransferase.</text>
</comment>
<gene>
    <name evidence="6" type="primary">100638386</name>
</gene>
<keyword evidence="2 4" id="KW-0489">Methyltransferase</keyword>
<dbReference type="PANTHER" id="PTHR22809:SF11">
    <property type="entry name" value="TRNA N(3)-METHYLCYTIDINE METHYLTRANSFERASE METTL2"/>
    <property type="match status" value="1"/>
</dbReference>
<dbReference type="SUPFAM" id="SSF53335">
    <property type="entry name" value="S-adenosyl-L-methionine-dependent methyltransferases"/>
    <property type="match status" value="1"/>
</dbReference>
<dbReference type="InterPro" id="IPR026113">
    <property type="entry name" value="METTL2/6/8-like"/>
</dbReference>
<evidence type="ECO:0000256" key="2">
    <source>
        <dbReference type="ARBA" id="ARBA00022603"/>
    </source>
</evidence>
<evidence type="ECO:0000256" key="4">
    <source>
        <dbReference type="PIRNR" id="PIRNR037755"/>
    </source>
</evidence>
<dbReference type="PIRSF" id="PIRSF037755">
    <property type="entry name" value="Mettl2_prd"/>
    <property type="match status" value="1"/>
</dbReference>
<dbReference type="Gene3D" id="3.40.50.150">
    <property type="entry name" value="Vaccinia Virus protein VP39"/>
    <property type="match status" value="1"/>
</dbReference>
<sequence>MAEGGRKEEEINPLFGERCLDDPEEVFQHNSWDHIEWDKDQLRQAEETIKVNSSQKLSDEEQRVLKSNVSQKWDDFYERHQTKFFKDRQWLFRLFPELLGKDTPQSLLEVGCGVGNTVFPLLQTKSNLFIHCCDFSSTAIELVKANPLYDTQNCSAFVHDIASDDPLPLPPNSIDLISLIFVMSAIPSERFKVALSKLVSVLKPGGKVLFRDYGRLDLAQLRFKKGKCIGDDHYVRDDGTLSYFFTEEEMAELMEGSGLTKELLHTDKRLIVNRGKQLKMNRIWIIAKYCKLK</sequence>
<dbReference type="GO" id="GO:0032259">
    <property type="term" value="P:methylation"/>
    <property type="evidence" value="ECO:0007669"/>
    <property type="project" value="UniProtKB-KW"/>
</dbReference>
<dbReference type="EnsemblMetazoa" id="Aqu2.1.33594_001">
    <property type="protein sequence ID" value="Aqu2.1.33594_001"/>
    <property type="gene ID" value="Aqu2.1.33594"/>
</dbReference>
<evidence type="ECO:0000313" key="6">
    <source>
        <dbReference type="EnsemblMetazoa" id="Aqu2.1.33594_001"/>
    </source>
</evidence>
<name>A0A1X7V1C0_AMPQE</name>
<dbReference type="Proteomes" id="UP000007879">
    <property type="component" value="Unassembled WGS sequence"/>
</dbReference>
<reference evidence="7" key="1">
    <citation type="journal article" date="2010" name="Nature">
        <title>The Amphimedon queenslandica genome and the evolution of animal complexity.</title>
        <authorList>
            <person name="Srivastava M."/>
            <person name="Simakov O."/>
            <person name="Chapman J."/>
            <person name="Fahey B."/>
            <person name="Gauthier M.E."/>
            <person name="Mitros T."/>
            <person name="Richards G.S."/>
            <person name="Conaco C."/>
            <person name="Dacre M."/>
            <person name="Hellsten U."/>
            <person name="Larroux C."/>
            <person name="Putnam N.H."/>
            <person name="Stanke M."/>
            <person name="Adamska M."/>
            <person name="Darling A."/>
            <person name="Degnan S.M."/>
            <person name="Oakley T.H."/>
            <person name="Plachetzki D.C."/>
            <person name="Zhai Y."/>
            <person name="Adamski M."/>
            <person name="Calcino A."/>
            <person name="Cummins S.F."/>
            <person name="Goodstein D.M."/>
            <person name="Harris C."/>
            <person name="Jackson D.J."/>
            <person name="Leys S.P."/>
            <person name="Shu S."/>
            <person name="Woodcroft B.J."/>
            <person name="Vervoort M."/>
            <person name="Kosik K.S."/>
            <person name="Manning G."/>
            <person name="Degnan B.M."/>
            <person name="Rokhsar D.S."/>
        </authorList>
    </citation>
    <scope>NUCLEOTIDE SEQUENCE [LARGE SCALE GENOMIC DNA]</scope>
</reference>
<keyword evidence="3 4" id="KW-0808">Transferase</keyword>
<dbReference type="OrthoDB" id="417697at2759"/>
<comment type="similarity">
    <text evidence="1 4">Belongs to the methyltransferase superfamily. METL family.</text>
</comment>
<evidence type="ECO:0000313" key="7">
    <source>
        <dbReference type="Proteomes" id="UP000007879"/>
    </source>
</evidence>
<feature type="domain" description="Methyltransferase type 12" evidence="5">
    <location>
        <begin position="108"/>
        <end position="207"/>
    </location>
</feature>
<dbReference type="Pfam" id="PF08242">
    <property type="entry name" value="Methyltransf_12"/>
    <property type="match status" value="1"/>
</dbReference>
<dbReference type="EC" id="2.1.1.-" evidence="4"/>
<dbReference type="FunCoup" id="A0A1X7V1C0">
    <property type="interactions" value="767"/>
</dbReference>
<evidence type="ECO:0000259" key="5">
    <source>
        <dbReference type="Pfam" id="PF08242"/>
    </source>
</evidence>
<organism evidence="6">
    <name type="scientific">Amphimedon queenslandica</name>
    <name type="common">Sponge</name>
    <dbReference type="NCBI Taxonomy" id="400682"/>
    <lineage>
        <taxon>Eukaryota</taxon>
        <taxon>Metazoa</taxon>
        <taxon>Porifera</taxon>
        <taxon>Demospongiae</taxon>
        <taxon>Heteroscleromorpha</taxon>
        <taxon>Haplosclerida</taxon>
        <taxon>Niphatidae</taxon>
        <taxon>Amphimedon</taxon>
    </lineage>
</organism>
<dbReference type="CDD" id="cd02440">
    <property type="entry name" value="AdoMet_MTases"/>
    <property type="match status" value="1"/>
</dbReference>
<dbReference type="InParanoid" id="A0A1X7V1C0"/>
<dbReference type="PANTHER" id="PTHR22809">
    <property type="entry name" value="METHYLTRANSFERASE-RELATED"/>
    <property type="match status" value="1"/>
</dbReference>
<keyword evidence="7" id="KW-1185">Reference proteome</keyword>
<dbReference type="eggNOG" id="KOG2361">
    <property type="taxonomic scope" value="Eukaryota"/>
</dbReference>
<proteinExistence type="inferred from homology"/>
<protein>
    <recommendedName>
        <fullName evidence="4">tRNA N(3)-methylcytidine methyltransferase</fullName>
        <ecNumber evidence="4">2.1.1.-</ecNumber>
    </recommendedName>
</protein>
<accession>A0A1X7V1C0</accession>
<reference evidence="6" key="2">
    <citation type="submission" date="2017-05" db="UniProtKB">
        <authorList>
            <consortium name="EnsemblMetazoa"/>
        </authorList>
    </citation>
    <scope>IDENTIFICATION</scope>
</reference>
<evidence type="ECO:0000256" key="3">
    <source>
        <dbReference type="ARBA" id="ARBA00022679"/>
    </source>
</evidence>
<dbReference type="STRING" id="400682.A0A1X7V1C0"/>
<dbReference type="InterPro" id="IPR013217">
    <property type="entry name" value="Methyltransf_12"/>
</dbReference>
<dbReference type="KEGG" id="aqu:100638386"/>
<dbReference type="AlphaFoldDB" id="A0A1X7V1C0"/>